<dbReference type="GO" id="GO:0005886">
    <property type="term" value="C:plasma membrane"/>
    <property type="evidence" value="ECO:0007669"/>
    <property type="project" value="UniProtKB-SubCell"/>
</dbReference>
<dbReference type="GO" id="GO:0006457">
    <property type="term" value="P:protein folding"/>
    <property type="evidence" value="ECO:0007669"/>
    <property type="project" value="InterPro"/>
</dbReference>
<dbReference type="RefSeq" id="WP_128488897.1">
    <property type="nucleotide sequence ID" value="NZ_JBHLXB010000159.1"/>
</dbReference>
<dbReference type="SUPFAM" id="SSF158442">
    <property type="entry name" value="DsbB-like"/>
    <property type="match status" value="1"/>
</dbReference>
<dbReference type="AlphaFoldDB" id="A0A444MBK8"/>
<feature type="transmembrane region" description="Helical" evidence="6">
    <location>
        <begin position="124"/>
        <end position="149"/>
    </location>
</feature>
<dbReference type="Gene3D" id="1.20.1550.10">
    <property type="entry name" value="DsbB-like"/>
    <property type="match status" value="1"/>
</dbReference>
<reference evidence="7 8" key="1">
    <citation type="journal article" date="2015" name="Int. J. Syst. Evol. Microbiol.">
        <title>Gemmobacter intermedius sp. nov., isolated from a white stork (Ciconia ciconia).</title>
        <authorList>
            <person name="Kampfer P."/>
            <person name="Jerzak L."/>
            <person name="Wilharm G."/>
            <person name="Golke J."/>
            <person name="Busse H.J."/>
            <person name="Glaeser S.P."/>
        </authorList>
    </citation>
    <scope>NUCLEOTIDE SEQUENCE [LARGE SCALE GENOMIC DNA]</scope>
    <source>
        <strain evidence="7 8">119/4</strain>
    </source>
</reference>
<keyword evidence="8" id="KW-1185">Reference proteome</keyword>
<sequence length="154" mass="16200">MTRTPLILIATAGSAALLLGALAFQYLGGLFPCPLCIWQRWPHLAAVLIGLLALRIREPLLPLLGALAALSTAAIGGFHTGVELGWWEGLQSCQGAGIANLSMSDLLNPSAAAPDPVRCDQVAWSFLGLSMAAWNMIASLGLTALWLLAAKRSR</sequence>
<dbReference type="OrthoDB" id="9808637at2"/>
<dbReference type="InterPro" id="IPR023380">
    <property type="entry name" value="DsbB-like_sf"/>
</dbReference>
<organism evidence="7 8">
    <name type="scientific">Falsigemmobacter intermedius</name>
    <dbReference type="NCBI Taxonomy" id="1553448"/>
    <lineage>
        <taxon>Bacteria</taxon>
        <taxon>Pseudomonadati</taxon>
        <taxon>Pseudomonadota</taxon>
        <taxon>Alphaproteobacteria</taxon>
        <taxon>Rhodobacterales</taxon>
        <taxon>Paracoccaceae</taxon>
        <taxon>Falsigemmobacter</taxon>
    </lineage>
</organism>
<evidence type="ECO:0000256" key="6">
    <source>
        <dbReference type="SAM" id="Phobius"/>
    </source>
</evidence>
<evidence type="ECO:0000256" key="2">
    <source>
        <dbReference type="ARBA" id="ARBA00022475"/>
    </source>
</evidence>
<dbReference type="PANTHER" id="PTHR36570:SF3">
    <property type="entry name" value="DISULFIDE BOND FORMATION PROTEIN B"/>
    <property type="match status" value="1"/>
</dbReference>
<dbReference type="EMBL" id="SBLC01000012">
    <property type="protein sequence ID" value="RWY41119.1"/>
    <property type="molecule type" value="Genomic_DNA"/>
</dbReference>
<keyword evidence="4 6" id="KW-1133">Transmembrane helix</keyword>
<dbReference type="PANTHER" id="PTHR36570">
    <property type="entry name" value="DISULFIDE BOND FORMATION PROTEIN B"/>
    <property type="match status" value="1"/>
</dbReference>
<keyword evidence="3 6" id="KW-0812">Transmembrane</keyword>
<comment type="caution">
    <text evidence="7">The sequence shown here is derived from an EMBL/GenBank/DDBJ whole genome shotgun (WGS) entry which is preliminary data.</text>
</comment>
<evidence type="ECO:0000256" key="1">
    <source>
        <dbReference type="ARBA" id="ARBA00004651"/>
    </source>
</evidence>
<name>A0A444MBK8_9RHOB</name>
<proteinExistence type="predicted"/>
<dbReference type="InterPro" id="IPR050183">
    <property type="entry name" value="DsbB"/>
</dbReference>
<feature type="transmembrane region" description="Helical" evidence="6">
    <location>
        <begin position="39"/>
        <end position="56"/>
    </location>
</feature>
<evidence type="ECO:0000313" key="7">
    <source>
        <dbReference type="EMBL" id="RWY41119.1"/>
    </source>
</evidence>
<evidence type="ECO:0000256" key="4">
    <source>
        <dbReference type="ARBA" id="ARBA00022989"/>
    </source>
</evidence>
<feature type="transmembrane region" description="Helical" evidence="6">
    <location>
        <begin position="63"/>
        <end position="82"/>
    </location>
</feature>
<evidence type="ECO:0000256" key="5">
    <source>
        <dbReference type="ARBA" id="ARBA00023136"/>
    </source>
</evidence>
<comment type="subcellular location">
    <subcellularLocation>
        <location evidence="1">Cell membrane</location>
        <topology evidence="1">Multi-pass membrane protein</topology>
    </subcellularLocation>
</comment>
<accession>A0A444MBK8</accession>
<dbReference type="PIRSF" id="PIRSF033913">
    <property type="entry name" value="S-S_format_DsbB"/>
    <property type="match status" value="1"/>
</dbReference>
<dbReference type="InterPro" id="IPR024199">
    <property type="entry name" value="Uncharacterised_DsbB"/>
</dbReference>
<evidence type="ECO:0000256" key="3">
    <source>
        <dbReference type="ARBA" id="ARBA00022692"/>
    </source>
</evidence>
<protein>
    <submittedName>
        <fullName evidence="7">Disulfide bond formation protein B</fullName>
    </submittedName>
</protein>
<evidence type="ECO:0000313" key="8">
    <source>
        <dbReference type="Proteomes" id="UP000287168"/>
    </source>
</evidence>
<dbReference type="Proteomes" id="UP000287168">
    <property type="component" value="Unassembled WGS sequence"/>
</dbReference>
<keyword evidence="2" id="KW-1003">Cell membrane</keyword>
<dbReference type="Pfam" id="PF02600">
    <property type="entry name" value="DsbB"/>
    <property type="match status" value="1"/>
</dbReference>
<gene>
    <name evidence="7" type="ORF">EP867_10440</name>
</gene>
<keyword evidence="5 6" id="KW-0472">Membrane</keyword>
<dbReference type="GO" id="GO:0015035">
    <property type="term" value="F:protein-disulfide reductase activity"/>
    <property type="evidence" value="ECO:0007669"/>
    <property type="project" value="InterPro"/>
</dbReference>
<dbReference type="InterPro" id="IPR003752">
    <property type="entry name" value="DiS_bond_form_DsbB/BdbC"/>
</dbReference>